<dbReference type="InterPro" id="IPR018108">
    <property type="entry name" value="MCP_transmembrane"/>
</dbReference>
<feature type="repeat" description="Solcar" evidence="10">
    <location>
        <begin position="188"/>
        <end position="275"/>
    </location>
</feature>
<evidence type="ECO:0000256" key="9">
    <source>
        <dbReference type="ARBA" id="ARBA00023136"/>
    </source>
</evidence>
<reference evidence="12 13" key="1">
    <citation type="submission" date="2022-01" db="EMBL/GenBank/DDBJ databases">
        <title>A chromosomal length assembly of Cordylochernes scorpioides.</title>
        <authorList>
            <person name="Zeh D."/>
            <person name="Zeh J."/>
        </authorList>
    </citation>
    <scope>NUCLEOTIDE SEQUENCE [LARGE SCALE GENOMIC DNA]</scope>
    <source>
        <strain evidence="12">IN4F17</strain>
        <tissue evidence="12">Whole Body</tissue>
    </source>
</reference>
<keyword evidence="4 10" id="KW-0812">Transmembrane</keyword>
<dbReference type="PANTHER" id="PTHR46131:SF1">
    <property type="entry name" value="SD08549P"/>
    <property type="match status" value="1"/>
</dbReference>
<evidence type="ECO:0000256" key="7">
    <source>
        <dbReference type="ARBA" id="ARBA00022989"/>
    </source>
</evidence>
<evidence type="ECO:0000256" key="1">
    <source>
        <dbReference type="ARBA" id="ARBA00004448"/>
    </source>
</evidence>
<evidence type="ECO:0000256" key="8">
    <source>
        <dbReference type="ARBA" id="ARBA00023128"/>
    </source>
</evidence>
<evidence type="ECO:0000256" key="6">
    <source>
        <dbReference type="ARBA" id="ARBA00022792"/>
    </source>
</evidence>
<evidence type="ECO:0000256" key="3">
    <source>
        <dbReference type="ARBA" id="ARBA00022448"/>
    </source>
</evidence>
<evidence type="ECO:0000313" key="12">
    <source>
        <dbReference type="EMBL" id="UYV60429.1"/>
    </source>
</evidence>
<keyword evidence="9 10" id="KW-0472">Membrane</keyword>
<keyword evidence="6" id="KW-0999">Mitochondrion inner membrane</keyword>
<proteinExistence type="inferred from homology"/>
<protein>
    <submittedName>
        <fullName evidence="12">SLC25A51</fullName>
    </submittedName>
</protein>
<name>A0ABY6JWQ8_9ARAC</name>
<dbReference type="Gene3D" id="1.50.40.10">
    <property type="entry name" value="Mitochondrial carrier domain"/>
    <property type="match status" value="1"/>
</dbReference>
<dbReference type="Pfam" id="PF00153">
    <property type="entry name" value="Mito_carr"/>
    <property type="match status" value="3"/>
</dbReference>
<keyword evidence="8" id="KW-0496">Mitochondrion</keyword>
<dbReference type="SUPFAM" id="SSF103506">
    <property type="entry name" value="Mitochondrial carrier"/>
    <property type="match status" value="1"/>
</dbReference>
<dbReference type="PROSITE" id="PS50920">
    <property type="entry name" value="SOLCAR"/>
    <property type="match status" value="3"/>
</dbReference>
<keyword evidence="13" id="KW-1185">Reference proteome</keyword>
<comment type="subcellular location">
    <subcellularLocation>
        <location evidence="1">Mitochondrion inner membrane</location>
        <topology evidence="1">Multi-pass membrane protein</topology>
    </subcellularLocation>
</comment>
<sequence length="285" mass="32496">MPELSEEYICGFGSALTNVGLTYPIHKVIFRQMMHGFRSMEALRQLHGEGIISLYRGFFPPLCQKSISLSIMFGSYQQYLTHIETHAPRVHPFAVSATAAMLSGCTEALLTPFERVQTLLQDRTQQARFQNSWNATRQLCQFGPREFYRGFTAILIRNGPSNLLYLELRGVPKEYLGCLGVKSKSRMGDLAMDFLSGGVVGGSISTLIYPVNLVKCKMQVTYATPFTSFLRTFRDVYAERNFRIRNLFFGAKVNFIRSLISWGITNASYEFIMSTFFPHHKRRKS</sequence>
<evidence type="ECO:0000256" key="11">
    <source>
        <dbReference type="RuleBase" id="RU000488"/>
    </source>
</evidence>
<evidence type="ECO:0000313" key="13">
    <source>
        <dbReference type="Proteomes" id="UP001235939"/>
    </source>
</evidence>
<accession>A0ABY6JWQ8</accession>
<evidence type="ECO:0000256" key="5">
    <source>
        <dbReference type="ARBA" id="ARBA00022737"/>
    </source>
</evidence>
<keyword evidence="3 11" id="KW-0813">Transport</keyword>
<dbReference type="PANTHER" id="PTHR46131">
    <property type="entry name" value="SD08549P"/>
    <property type="match status" value="1"/>
</dbReference>
<dbReference type="InterPro" id="IPR023395">
    <property type="entry name" value="MCP_dom_sf"/>
</dbReference>
<dbReference type="InterPro" id="IPR052465">
    <property type="entry name" value="Mito_NAD+_Carrier"/>
</dbReference>
<keyword evidence="5" id="KW-0677">Repeat</keyword>
<keyword evidence="7" id="KW-1133">Transmembrane helix</keyword>
<dbReference type="EMBL" id="CP092863">
    <property type="protein sequence ID" value="UYV60429.1"/>
    <property type="molecule type" value="Genomic_DNA"/>
</dbReference>
<evidence type="ECO:0000256" key="10">
    <source>
        <dbReference type="PROSITE-ProRule" id="PRU00282"/>
    </source>
</evidence>
<organism evidence="12 13">
    <name type="scientific">Cordylochernes scorpioides</name>
    <dbReference type="NCBI Taxonomy" id="51811"/>
    <lineage>
        <taxon>Eukaryota</taxon>
        <taxon>Metazoa</taxon>
        <taxon>Ecdysozoa</taxon>
        <taxon>Arthropoda</taxon>
        <taxon>Chelicerata</taxon>
        <taxon>Arachnida</taxon>
        <taxon>Pseudoscorpiones</taxon>
        <taxon>Cheliferoidea</taxon>
        <taxon>Chernetidae</taxon>
        <taxon>Cordylochernes</taxon>
    </lineage>
</organism>
<gene>
    <name evidence="12" type="ORF">LAZ67_1001141</name>
</gene>
<feature type="repeat" description="Solcar" evidence="10">
    <location>
        <begin position="5"/>
        <end position="82"/>
    </location>
</feature>
<dbReference type="Proteomes" id="UP001235939">
    <property type="component" value="Chromosome 01"/>
</dbReference>
<evidence type="ECO:0000256" key="2">
    <source>
        <dbReference type="ARBA" id="ARBA00006375"/>
    </source>
</evidence>
<comment type="similarity">
    <text evidence="2 11">Belongs to the mitochondrial carrier (TC 2.A.29) family.</text>
</comment>
<feature type="repeat" description="Solcar" evidence="10">
    <location>
        <begin position="91"/>
        <end position="175"/>
    </location>
</feature>
<evidence type="ECO:0000256" key="4">
    <source>
        <dbReference type="ARBA" id="ARBA00022692"/>
    </source>
</evidence>